<reference evidence="2 3" key="1">
    <citation type="journal article" date="2021" name="Elife">
        <title>Chloroplast acquisition without the gene transfer in kleptoplastic sea slugs, Plakobranchus ocellatus.</title>
        <authorList>
            <person name="Maeda T."/>
            <person name="Takahashi S."/>
            <person name="Yoshida T."/>
            <person name="Shimamura S."/>
            <person name="Takaki Y."/>
            <person name="Nagai Y."/>
            <person name="Toyoda A."/>
            <person name="Suzuki Y."/>
            <person name="Arimoto A."/>
            <person name="Ishii H."/>
            <person name="Satoh N."/>
            <person name="Nishiyama T."/>
            <person name="Hasebe M."/>
            <person name="Maruyama T."/>
            <person name="Minagawa J."/>
            <person name="Obokata J."/>
            <person name="Shigenobu S."/>
        </authorList>
    </citation>
    <scope>NUCLEOTIDE SEQUENCE [LARGE SCALE GENOMIC DNA]</scope>
</reference>
<keyword evidence="3" id="KW-1185">Reference proteome</keyword>
<organism evidence="2 3">
    <name type="scientific">Elysia marginata</name>
    <dbReference type="NCBI Taxonomy" id="1093978"/>
    <lineage>
        <taxon>Eukaryota</taxon>
        <taxon>Metazoa</taxon>
        <taxon>Spiralia</taxon>
        <taxon>Lophotrochozoa</taxon>
        <taxon>Mollusca</taxon>
        <taxon>Gastropoda</taxon>
        <taxon>Heterobranchia</taxon>
        <taxon>Euthyneura</taxon>
        <taxon>Panpulmonata</taxon>
        <taxon>Sacoglossa</taxon>
        <taxon>Placobranchoidea</taxon>
        <taxon>Plakobranchidae</taxon>
        <taxon>Elysia</taxon>
    </lineage>
</organism>
<accession>A0AAV4FIV7</accession>
<proteinExistence type="predicted"/>
<sequence length="111" mass="12394">MNLIKSLRVIPHEQWLVHISPQETFCNRKSFVDILNADDDGGGGGGGGDDDDDDDDDDDEYDDDDNDDEYDDDDNDDDELGLQQKLTLPYHTLAAVCILFCKSVVISLNLQ</sequence>
<feature type="compositionally biased region" description="Acidic residues" evidence="1">
    <location>
        <begin position="48"/>
        <end position="80"/>
    </location>
</feature>
<evidence type="ECO:0000256" key="1">
    <source>
        <dbReference type="SAM" id="MobiDB-lite"/>
    </source>
</evidence>
<dbReference type="EMBL" id="BMAT01011447">
    <property type="protein sequence ID" value="GFR72979.1"/>
    <property type="molecule type" value="Genomic_DNA"/>
</dbReference>
<dbReference type="Proteomes" id="UP000762676">
    <property type="component" value="Unassembled WGS sequence"/>
</dbReference>
<protein>
    <submittedName>
        <fullName evidence="2">Uncharacterized protein</fullName>
    </submittedName>
</protein>
<comment type="caution">
    <text evidence="2">The sequence shown here is derived from an EMBL/GenBank/DDBJ whole genome shotgun (WGS) entry which is preliminary data.</text>
</comment>
<feature type="region of interest" description="Disordered" evidence="1">
    <location>
        <begin position="37"/>
        <end position="80"/>
    </location>
</feature>
<evidence type="ECO:0000313" key="2">
    <source>
        <dbReference type="EMBL" id="GFR72979.1"/>
    </source>
</evidence>
<evidence type="ECO:0000313" key="3">
    <source>
        <dbReference type="Proteomes" id="UP000762676"/>
    </source>
</evidence>
<gene>
    <name evidence="2" type="ORF">ElyMa_005719300</name>
</gene>
<name>A0AAV4FIV7_9GAST</name>
<dbReference type="AlphaFoldDB" id="A0AAV4FIV7"/>